<sequence>MGKTYKHNKTERRFRKKYKNKYDQLDTKHKIYRELEDHENKKEVFEMQDSDYEESSGRY</sequence>
<feature type="compositionally biased region" description="Acidic residues" evidence="1">
    <location>
        <begin position="46"/>
        <end position="59"/>
    </location>
</feature>
<reference evidence="2" key="1">
    <citation type="submission" date="2018-05" db="EMBL/GenBank/DDBJ databases">
        <authorList>
            <person name="Lanie J.A."/>
            <person name="Ng W.-L."/>
            <person name="Kazmierczak K.M."/>
            <person name="Andrzejewski T.M."/>
            <person name="Davidsen T.M."/>
            <person name="Wayne K.J."/>
            <person name="Tettelin H."/>
            <person name="Glass J.I."/>
            <person name="Rusch D."/>
            <person name="Podicherti R."/>
            <person name="Tsui H.-C.T."/>
            <person name="Winkler M.E."/>
        </authorList>
    </citation>
    <scope>NUCLEOTIDE SEQUENCE</scope>
</reference>
<gene>
    <name evidence="2" type="ORF">METZ01_LOCUS405507</name>
</gene>
<evidence type="ECO:0000313" key="2">
    <source>
        <dbReference type="EMBL" id="SVD52653.1"/>
    </source>
</evidence>
<proteinExistence type="predicted"/>
<dbReference type="AlphaFoldDB" id="A0A382W1N8"/>
<evidence type="ECO:0000256" key="1">
    <source>
        <dbReference type="SAM" id="MobiDB-lite"/>
    </source>
</evidence>
<name>A0A382W1N8_9ZZZZ</name>
<dbReference type="EMBL" id="UINC01156309">
    <property type="protein sequence ID" value="SVD52653.1"/>
    <property type="molecule type" value="Genomic_DNA"/>
</dbReference>
<feature type="region of interest" description="Disordered" evidence="1">
    <location>
        <begin position="36"/>
        <end position="59"/>
    </location>
</feature>
<organism evidence="2">
    <name type="scientific">marine metagenome</name>
    <dbReference type="NCBI Taxonomy" id="408172"/>
    <lineage>
        <taxon>unclassified sequences</taxon>
        <taxon>metagenomes</taxon>
        <taxon>ecological metagenomes</taxon>
    </lineage>
</organism>
<accession>A0A382W1N8</accession>
<protein>
    <submittedName>
        <fullName evidence="2">Uncharacterized protein</fullName>
    </submittedName>
</protein>
<feature type="compositionally biased region" description="Basic and acidic residues" evidence="1">
    <location>
        <begin position="36"/>
        <end position="45"/>
    </location>
</feature>